<dbReference type="GeneID" id="59330274"/>
<feature type="compositionally biased region" description="Acidic residues" evidence="2">
    <location>
        <begin position="84"/>
        <end position="93"/>
    </location>
</feature>
<reference evidence="3 4" key="1">
    <citation type="journal article" date="2020" name="Genomics">
        <title>Complete, high-quality genomes from long-read metagenomic sequencing of two wolf lichen thalli reveals enigmatic genome architecture.</title>
        <authorList>
            <person name="McKenzie S.K."/>
            <person name="Walston R.F."/>
            <person name="Allen J.L."/>
        </authorList>
    </citation>
    <scope>NUCLEOTIDE SEQUENCE [LARGE SCALE GENOMIC DNA]</scope>
    <source>
        <strain evidence="3">WasteWater1</strain>
    </source>
</reference>
<dbReference type="EMBL" id="JACCJB010000013">
    <property type="protein sequence ID" value="KAF6221892.1"/>
    <property type="molecule type" value="Genomic_DNA"/>
</dbReference>
<evidence type="ECO:0000256" key="2">
    <source>
        <dbReference type="SAM" id="MobiDB-lite"/>
    </source>
</evidence>
<feature type="region of interest" description="Disordered" evidence="2">
    <location>
        <begin position="218"/>
        <end position="241"/>
    </location>
</feature>
<feature type="compositionally biased region" description="Basic and acidic residues" evidence="2">
    <location>
        <begin position="228"/>
        <end position="241"/>
    </location>
</feature>
<sequence length="241" mass="27232">MPRGTNKRKEAEEGSSDETPPVRQNKTRRTSGNTVKFAHTVQAVSFGEYQQPKSILKTRSEPFPIAPGSPSTARSPSPEPSKEFEEEEFDREEVDTMRKLAEAAINLARKARKEQLEHDLAAVQKELAFTKNDLENVRFSEKIYMQSTEKVMQSRDKLVRALADADKRTETARAEVKEALLAQRKSENKSRALELQLKRADEQVEKLQQELAVMREKEETGKLLGKKTAMEKADGGNGDTK</sequence>
<evidence type="ECO:0000313" key="4">
    <source>
        <dbReference type="Proteomes" id="UP000593566"/>
    </source>
</evidence>
<keyword evidence="1" id="KW-0175">Coiled coil</keyword>
<feature type="region of interest" description="Disordered" evidence="2">
    <location>
        <begin position="1"/>
        <end position="36"/>
    </location>
</feature>
<comment type="caution">
    <text evidence="3">The sequence shown here is derived from an EMBL/GenBank/DDBJ whole genome shotgun (WGS) entry which is preliminary data.</text>
</comment>
<proteinExistence type="predicted"/>
<dbReference type="AlphaFoldDB" id="A0A8H6CEB4"/>
<accession>A0A8H6CEB4</accession>
<feature type="region of interest" description="Disordered" evidence="2">
    <location>
        <begin position="48"/>
        <end position="94"/>
    </location>
</feature>
<protein>
    <submittedName>
        <fullName evidence="3">Uncharacterized protein</fullName>
    </submittedName>
</protein>
<dbReference type="Proteomes" id="UP000593566">
    <property type="component" value="Unassembled WGS sequence"/>
</dbReference>
<organism evidence="3 4">
    <name type="scientific">Letharia lupina</name>
    <dbReference type="NCBI Taxonomy" id="560253"/>
    <lineage>
        <taxon>Eukaryota</taxon>
        <taxon>Fungi</taxon>
        <taxon>Dikarya</taxon>
        <taxon>Ascomycota</taxon>
        <taxon>Pezizomycotina</taxon>
        <taxon>Lecanoromycetes</taxon>
        <taxon>OSLEUM clade</taxon>
        <taxon>Lecanoromycetidae</taxon>
        <taxon>Lecanorales</taxon>
        <taxon>Lecanorineae</taxon>
        <taxon>Parmeliaceae</taxon>
        <taxon>Letharia</taxon>
    </lineage>
</organism>
<keyword evidence="4" id="KW-1185">Reference proteome</keyword>
<gene>
    <name evidence="3" type="ORF">HO133_001860</name>
</gene>
<evidence type="ECO:0000313" key="3">
    <source>
        <dbReference type="EMBL" id="KAF6221892.1"/>
    </source>
</evidence>
<name>A0A8H6CEB4_9LECA</name>
<feature type="coiled-coil region" evidence="1">
    <location>
        <begin position="183"/>
        <end position="217"/>
    </location>
</feature>
<evidence type="ECO:0000256" key="1">
    <source>
        <dbReference type="SAM" id="Coils"/>
    </source>
</evidence>
<dbReference type="RefSeq" id="XP_037151327.1">
    <property type="nucleotide sequence ID" value="XM_037292788.1"/>
</dbReference>